<dbReference type="FunFam" id="3.30.830.10:FF:000012">
    <property type="entry name" value="Protease 3"/>
    <property type="match status" value="1"/>
</dbReference>
<feature type="domain" description="Peptidase M16 N-terminal" evidence="9">
    <location>
        <begin position="153"/>
        <end position="274"/>
    </location>
</feature>
<dbReference type="Pfam" id="PF00675">
    <property type="entry name" value="Peptidase_M16"/>
    <property type="match status" value="1"/>
</dbReference>
<dbReference type="PANTHER" id="PTHR43690">
    <property type="entry name" value="NARDILYSIN"/>
    <property type="match status" value="1"/>
</dbReference>
<dbReference type="InterPro" id="IPR007863">
    <property type="entry name" value="Peptidase_M16_C"/>
</dbReference>
<evidence type="ECO:0000256" key="5">
    <source>
        <dbReference type="ARBA" id="ARBA00022801"/>
    </source>
</evidence>
<evidence type="ECO:0000313" key="13">
    <source>
        <dbReference type="EMBL" id="CAE8742655.1"/>
    </source>
</evidence>
<dbReference type="Gene3D" id="3.30.830.10">
    <property type="entry name" value="Metalloenzyme, LuxS/M16 peptidase-like"/>
    <property type="match status" value="4"/>
</dbReference>
<evidence type="ECO:0000256" key="4">
    <source>
        <dbReference type="ARBA" id="ARBA00022723"/>
    </source>
</evidence>
<evidence type="ECO:0000259" key="10">
    <source>
        <dbReference type="Pfam" id="PF05193"/>
    </source>
</evidence>
<dbReference type="Pfam" id="PF22456">
    <property type="entry name" value="PqqF-like_C_4"/>
    <property type="match status" value="1"/>
</dbReference>
<sequence>MARSIARRPSGGWHRARDVLAAASAAGAAAVSSRRVAASGNAWASLSAARSVPAWRSALGARGSSSSTLSLNRSRGPLSPAASPFGLSALGFGLGAAALRSSRFKARGAALNMCRRALATDQAHARLVTDEVLKAASDPHAYRVLELENGLQVMLASDPTADSSAAAMSINAGTFQDPDERPGLAHFHEHMLFLGTEKYPGEDDYNRFLSEHGGNSNAFTMSENTCYYFKVASPHLEGALDRFAQFFVAPTFNPSCVEREMNAVDSESTNYSTDDGWRLMQVLKASADGKHPFSRFDVGNLDTLGANDLDVTRERLLEWNRTHYQGSAMRLVVVGKESLEELESTIVKQFGPVRGGSGQALKYSTKPWPESQLGRVTRCVPLKDARSISACWPLPPQSEQLFSKPELYMAHMLGHEGQGSLHDVLNQLGWVDSLSAGGSHAFSDEQLFAVNISLTPEGDAHRQEVLALLFEYVKLVVDAGPDEAVYHELKALQEISFAHKEDSPAPDDFAASAAMALFKYPAKEALRGPYALDEWRPEVVSQYLSSLTPERCLIFLTSDAFRADSEAADAAAKGWKRETWYKAPYQVEQLTAEQLAGWNDLLKNSLEGEPSGLQLPLPNRFVPQDFSLRSGPGAATGRDISKLPMEVTSPTPLINEPMLRLWHKTDKAFKTPREYVLAHVHTGAYEMGPETVLMMRLFCGVVADDLNAWAYDAATAGLGYSLDFSDNLAMSVGGFSDKLPELLEVVTKRLGEVLVAAEEAAAAQKAAGGSEGALGERGEELLEKLETQRQILLQDYKNFTREEPYSVGMYYSSQLMLRNTWHLQEYIEVLEKSPDLGMLVVAVRKALSEIQVEMLVHGNADAEEAKAIGRTICDALKHLGAGTTLPELRRKEVTKLPVGSTTIFEYDLAAQNPAQENCCTQNIYEVGPTNVDLHRDGCVSLLCHMASVSAYDRLRTKEQLGYIVQSSAWVESHVCGLQVLIQGSRMPPKEVDVRIEEWLASFGKELEEMPEEEFQNNVKAVISERTQRYSRLVQETTRHWSEIQPRRYNFERLAEATKALDKICREDVLALFREHLALGAPQRRKLSVRVLGTSAGENGRTDPHTSEGVVLRSLEDIRAFQPQTESYPSQPPAEMPQVSA</sequence>
<evidence type="ECO:0000256" key="7">
    <source>
        <dbReference type="ARBA" id="ARBA00023049"/>
    </source>
</evidence>
<dbReference type="InterPro" id="IPR054734">
    <property type="entry name" value="PqqF-like_C_4"/>
</dbReference>
<dbReference type="InterPro" id="IPR011765">
    <property type="entry name" value="Pept_M16_N"/>
</dbReference>
<keyword evidence="3" id="KW-0645">Protease</keyword>
<dbReference type="Pfam" id="PF16187">
    <property type="entry name" value="Peptidase_M16_M"/>
    <property type="match status" value="1"/>
</dbReference>
<reference evidence="13" key="1">
    <citation type="submission" date="2021-02" db="EMBL/GenBank/DDBJ databases">
        <authorList>
            <person name="Dougan E. K."/>
            <person name="Rhodes N."/>
            <person name="Thang M."/>
            <person name="Chan C."/>
        </authorList>
    </citation>
    <scope>NUCLEOTIDE SEQUENCE</scope>
</reference>
<feature type="domain" description="Peptidase M16 C-terminal" evidence="10">
    <location>
        <begin position="310"/>
        <end position="491"/>
    </location>
</feature>
<evidence type="ECO:0000313" key="14">
    <source>
        <dbReference type="Proteomes" id="UP000626109"/>
    </source>
</evidence>
<evidence type="ECO:0000256" key="2">
    <source>
        <dbReference type="ARBA" id="ARBA00007261"/>
    </source>
</evidence>
<dbReference type="InterPro" id="IPR032632">
    <property type="entry name" value="Peptidase_M16_M"/>
</dbReference>
<protein>
    <recommendedName>
        <fullName evidence="15">Insulin-degrading enzyme</fullName>
    </recommendedName>
</protein>
<gene>
    <name evidence="13" type="ORF">PGLA2088_LOCUS51066</name>
</gene>
<evidence type="ECO:0000259" key="9">
    <source>
        <dbReference type="Pfam" id="PF00675"/>
    </source>
</evidence>
<keyword evidence="4" id="KW-0479">Metal-binding</keyword>
<dbReference type="FunFam" id="3.30.830.10:FF:000005">
    <property type="entry name" value="nardilysin isoform X1"/>
    <property type="match status" value="1"/>
</dbReference>
<feature type="domain" description="Peptidase M16 middle/third" evidence="11">
    <location>
        <begin position="500"/>
        <end position="828"/>
    </location>
</feature>
<evidence type="ECO:0000259" key="12">
    <source>
        <dbReference type="Pfam" id="PF22456"/>
    </source>
</evidence>
<feature type="domain" description="Coenzyme PQQ synthesis protein F-like C-terminal lobe" evidence="12">
    <location>
        <begin position="941"/>
        <end position="1040"/>
    </location>
</feature>
<feature type="region of interest" description="Disordered" evidence="8">
    <location>
        <begin position="1121"/>
        <end position="1140"/>
    </location>
</feature>
<organism evidence="13 14">
    <name type="scientific">Polarella glacialis</name>
    <name type="common">Dinoflagellate</name>
    <dbReference type="NCBI Taxonomy" id="89957"/>
    <lineage>
        <taxon>Eukaryota</taxon>
        <taxon>Sar</taxon>
        <taxon>Alveolata</taxon>
        <taxon>Dinophyceae</taxon>
        <taxon>Suessiales</taxon>
        <taxon>Suessiaceae</taxon>
        <taxon>Polarella</taxon>
    </lineage>
</organism>
<dbReference type="InterPro" id="IPR050626">
    <property type="entry name" value="Peptidase_M16"/>
</dbReference>
<comment type="caution">
    <text evidence="13">The sequence shown here is derived from an EMBL/GenBank/DDBJ whole genome shotgun (WGS) entry which is preliminary data.</text>
</comment>
<dbReference type="GO" id="GO:0004222">
    <property type="term" value="F:metalloendopeptidase activity"/>
    <property type="evidence" value="ECO:0007669"/>
    <property type="project" value="UniProtKB-ARBA"/>
</dbReference>
<name>A0A813LZL2_POLGL</name>
<comment type="cofactor">
    <cofactor evidence="1">
        <name>Zn(2+)</name>
        <dbReference type="ChEBI" id="CHEBI:29105"/>
    </cofactor>
</comment>
<dbReference type="EMBL" id="CAJNNW010037526">
    <property type="protein sequence ID" value="CAE8742655.1"/>
    <property type="molecule type" value="Genomic_DNA"/>
</dbReference>
<proteinExistence type="inferred from homology"/>
<dbReference type="Proteomes" id="UP000626109">
    <property type="component" value="Unassembled WGS sequence"/>
</dbReference>
<evidence type="ECO:0000256" key="8">
    <source>
        <dbReference type="SAM" id="MobiDB-lite"/>
    </source>
</evidence>
<evidence type="ECO:0008006" key="15">
    <source>
        <dbReference type="Google" id="ProtNLM"/>
    </source>
</evidence>
<dbReference type="SUPFAM" id="SSF63411">
    <property type="entry name" value="LuxS/MPP-like metallohydrolase"/>
    <property type="match status" value="4"/>
</dbReference>
<dbReference type="AlphaFoldDB" id="A0A813LZL2"/>
<comment type="similarity">
    <text evidence="2">Belongs to the peptidase M16 family.</text>
</comment>
<dbReference type="PANTHER" id="PTHR43690:SF18">
    <property type="entry name" value="INSULIN-DEGRADING ENZYME-RELATED"/>
    <property type="match status" value="1"/>
</dbReference>
<keyword evidence="5" id="KW-0378">Hydrolase</keyword>
<dbReference type="GO" id="GO:0046872">
    <property type="term" value="F:metal ion binding"/>
    <property type="evidence" value="ECO:0007669"/>
    <property type="project" value="UniProtKB-KW"/>
</dbReference>
<keyword evidence="6" id="KW-0862">Zinc</keyword>
<evidence type="ECO:0000256" key="3">
    <source>
        <dbReference type="ARBA" id="ARBA00022670"/>
    </source>
</evidence>
<evidence type="ECO:0000259" key="11">
    <source>
        <dbReference type="Pfam" id="PF16187"/>
    </source>
</evidence>
<accession>A0A813LZL2</accession>
<dbReference type="InterPro" id="IPR011249">
    <property type="entry name" value="Metalloenz_LuxS/M16"/>
</dbReference>
<evidence type="ECO:0000256" key="1">
    <source>
        <dbReference type="ARBA" id="ARBA00001947"/>
    </source>
</evidence>
<evidence type="ECO:0000256" key="6">
    <source>
        <dbReference type="ARBA" id="ARBA00022833"/>
    </source>
</evidence>
<keyword evidence="7" id="KW-0482">Metalloprotease</keyword>
<dbReference type="GO" id="GO:0006508">
    <property type="term" value="P:proteolysis"/>
    <property type="evidence" value="ECO:0007669"/>
    <property type="project" value="UniProtKB-KW"/>
</dbReference>
<dbReference type="Pfam" id="PF05193">
    <property type="entry name" value="Peptidase_M16_C"/>
    <property type="match status" value="1"/>
</dbReference>